<keyword evidence="1" id="KW-0812">Transmembrane</keyword>
<name>A0A7H4PPS2_9ENTR</name>
<feature type="domain" description="DUF418" evidence="2">
    <location>
        <begin position="1"/>
        <end position="68"/>
    </location>
</feature>
<dbReference type="Pfam" id="PF04235">
    <property type="entry name" value="DUF418"/>
    <property type="match status" value="1"/>
</dbReference>
<dbReference type="EMBL" id="UGMS01000004">
    <property type="protein sequence ID" value="STW80395.1"/>
    <property type="molecule type" value="Genomic_DNA"/>
</dbReference>
<dbReference type="InterPro" id="IPR052529">
    <property type="entry name" value="Bact_Transport_Assoc"/>
</dbReference>
<evidence type="ECO:0000256" key="1">
    <source>
        <dbReference type="SAM" id="Phobius"/>
    </source>
</evidence>
<reference evidence="3 4" key="1">
    <citation type="submission" date="2018-06" db="EMBL/GenBank/DDBJ databases">
        <authorList>
            <consortium name="Pathogen Informatics"/>
            <person name="Doyle S."/>
        </authorList>
    </citation>
    <scope>NUCLEOTIDE SEQUENCE [LARGE SCALE GENOMIC DNA]</scope>
    <source>
        <strain evidence="3 4">NCTC11685</strain>
    </source>
</reference>
<proteinExistence type="predicted"/>
<comment type="caution">
    <text evidence="3">The sequence shown here is derived from an EMBL/GenBank/DDBJ whole genome shotgun (WGS) entry which is preliminary data.</text>
</comment>
<feature type="transmembrane region" description="Helical" evidence="1">
    <location>
        <begin position="31"/>
        <end position="50"/>
    </location>
</feature>
<dbReference type="PANTHER" id="PTHR30590:SF2">
    <property type="entry name" value="INNER MEMBRANE PROTEIN"/>
    <property type="match status" value="1"/>
</dbReference>
<dbReference type="AlphaFoldDB" id="A0A7H4PPS2"/>
<sequence>MALTNYLLQTLICTTLFYRFGLFMKYDRLQLLAFVPAVWAVNLLFSWFWLRHFRQGPVEWLWRQFTLRASGTSLKDTSR</sequence>
<feature type="transmembrane region" description="Helical" evidence="1">
    <location>
        <begin position="6"/>
        <end position="24"/>
    </location>
</feature>
<accession>A0A7H4PPS2</accession>
<gene>
    <name evidence="3" type="ORF">NCTC11685_07754</name>
</gene>
<evidence type="ECO:0000313" key="3">
    <source>
        <dbReference type="EMBL" id="STW80395.1"/>
    </source>
</evidence>
<protein>
    <submittedName>
        <fullName evidence="3">Inner membrane protein</fullName>
    </submittedName>
</protein>
<organism evidence="3 4">
    <name type="scientific">Klebsiella michiganensis</name>
    <dbReference type="NCBI Taxonomy" id="1134687"/>
    <lineage>
        <taxon>Bacteria</taxon>
        <taxon>Pseudomonadati</taxon>
        <taxon>Pseudomonadota</taxon>
        <taxon>Gammaproteobacteria</taxon>
        <taxon>Enterobacterales</taxon>
        <taxon>Enterobacteriaceae</taxon>
        <taxon>Klebsiella/Raoultella group</taxon>
        <taxon>Klebsiella</taxon>
    </lineage>
</organism>
<keyword evidence="1" id="KW-1133">Transmembrane helix</keyword>
<dbReference type="PANTHER" id="PTHR30590">
    <property type="entry name" value="INNER MEMBRANE PROTEIN"/>
    <property type="match status" value="1"/>
</dbReference>
<evidence type="ECO:0000259" key="2">
    <source>
        <dbReference type="Pfam" id="PF04235"/>
    </source>
</evidence>
<dbReference type="InterPro" id="IPR007349">
    <property type="entry name" value="DUF418"/>
</dbReference>
<dbReference type="Proteomes" id="UP000254863">
    <property type="component" value="Unassembled WGS sequence"/>
</dbReference>
<evidence type="ECO:0000313" key="4">
    <source>
        <dbReference type="Proteomes" id="UP000254863"/>
    </source>
</evidence>
<keyword evidence="1" id="KW-0472">Membrane</keyword>